<dbReference type="PANTHER" id="PTHR10458:SF22">
    <property type="entry name" value="PEPTIDE DEFORMYLASE"/>
    <property type="match status" value="1"/>
</dbReference>
<evidence type="ECO:0000313" key="8">
    <source>
        <dbReference type="Proteomes" id="UP000077271"/>
    </source>
</evidence>
<dbReference type="OrthoDB" id="9784988at2"/>
<comment type="catalytic activity">
    <reaction evidence="6">
        <text>N-terminal N-formyl-L-methionyl-[peptide] + H2O = N-terminal L-methionyl-[peptide] + formate</text>
        <dbReference type="Rhea" id="RHEA:24420"/>
        <dbReference type="Rhea" id="RHEA-COMP:10639"/>
        <dbReference type="Rhea" id="RHEA-COMP:10640"/>
        <dbReference type="ChEBI" id="CHEBI:15377"/>
        <dbReference type="ChEBI" id="CHEBI:15740"/>
        <dbReference type="ChEBI" id="CHEBI:49298"/>
        <dbReference type="ChEBI" id="CHEBI:64731"/>
        <dbReference type="EC" id="3.5.1.88"/>
    </reaction>
</comment>
<evidence type="ECO:0000256" key="3">
    <source>
        <dbReference type="ARBA" id="ARBA00022801"/>
    </source>
</evidence>
<evidence type="ECO:0000256" key="5">
    <source>
        <dbReference type="ARBA" id="ARBA00023004"/>
    </source>
</evidence>
<keyword evidence="5 6" id="KW-0408">Iron</keyword>
<dbReference type="GO" id="GO:0006412">
    <property type="term" value="P:translation"/>
    <property type="evidence" value="ECO:0007669"/>
    <property type="project" value="UniProtKB-UniRule"/>
</dbReference>
<sequence>MTVLKIIEHPSVILETKCRPVTQFDSKLKRLVHDMEETMIEADGVGLAAPQIGQDIRLAIVDIEDEHGLIVLINPELIESSGKQTDIEGCLSFPELYGEVNRPNVIKIKAENVKGQSYILQAKGFLARAILHEMDHLDGVLFTSKVIKYIPAGELERVDT</sequence>
<dbReference type="Gene3D" id="3.90.45.10">
    <property type="entry name" value="Peptide deformylase"/>
    <property type="match status" value="1"/>
</dbReference>
<dbReference type="RefSeq" id="WP_018392300.1">
    <property type="nucleotide sequence ID" value="NZ_LQWZ01000035.1"/>
</dbReference>
<dbReference type="PIRSF" id="PIRSF004749">
    <property type="entry name" value="Pep_def"/>
    <property type="match status" value="1"/>
</dbReference>
<dbReference type="GO" id="GO:0042586">
    <property type="term" value="F:peptide deformylase activity"/>
    <property type="evidence" value="ECO:0007669"/>
    <property type="project" value="UniProtKB-UniRule"/>
</dbReference>
<feature type="binding site" evidence="6">
    <location>
        <position position="90"/>
    </location>
    <ligand>
        <name>Fe cation</name>
        <dbReference type="ChEBI" id="CHEBI:24875"/>
    </ligand>
</feature>
<dbReference type="NCBIfam" id="NF001159">
    <property type="entry name" value="PRK00150.1-3"/>
    <property type="match status" value="1"/>
</dbReference>
<gene>
    <name evidence="6" type="primary">def</name>
    <name evidence="7" type="ORF">AWH48_10580</name>
</gene>
<comment type="caution">
    <text evidence="7">The sequence shown here is derived from an EMBL/GenBank/DDBJ whole genome shotgun (WGS) entry which is preliminary data.</text>
</comment>
<comment type="cofactor">
    <cofactor evidence="6">
        <name>Fe(2+)</name>
        <dbReference type="ChEBI" id="CHEBI:29033"/>
    </cofactor>
    <text evidence="6">Binds 1 Fe(2+) ion.</text>
</comment>
<reference evidence="7 8" key="1">
    <citation type="submission" date="2016-01" db="EMBL/GenBank/DDBJ databases">
        <title>Investigation of taxonomic status of Bacillus aminovorans.</title>
        <authorList>
            <person name="Verma A."/>
            <person name="Pal Y."/>
            <person name="Krishnamurthi S."/>
        </authorList>
    </citation>
    <scope>NUCLEOTIDE SEQUENCE [LARGE SCALE GENOMIC DNA]</scope>
    <source>
        <strain evidence="7 8">DSM 4337</strain>
    </source>
</reference>
<dbReference type="CDD" id="cd00487">
    <property type="entry name" value="Pep_deformylase"/>
    <property type="match status" value="1"/>
</dbReference>
<dbReference type="PANTHER" id="PTHR10458">
    <property type="entry name" value="PEPTIDE DEFORMYLASE"/>
    <property type="match status" value="1"/>
</dbReference>
<organism evidence="7 8">
    <name type="scientific">Domibacillus aminovorans</name>
    <dbReference type="NCBI Taxonomy" id="29332"/>
    <lineage>
        <taxon>Bacteria</taxon>
        <taxon>Bacillati</taxon>
        <taxon>Bacillota</taxon>
        <taxon>Bacilli</taxon>
        <taxon>Bacillales</taxon>
        <taxon>Bacillaceae</taxon>
        <taxon>Domibacillus</taxon>
    </lineage>
</organism>
<name>A0A177KLD4_9BACI</name>
<proteinExistence type="inferred from homology"/>
<accession>A0A177KLD4</accession>
<dbReference type="PRINTS" id="PR01576">
    <property type="entry name" value="PDEFORMYLASE"/>
</dbReference>
<feature type="binding site" evidence="6">
    <location>
        <position position="136"/>
    </location>
    <ligand>
        <name>Fe cation</name>
        <dbReference type="ChEBI" id="CHEBI:24875"/>
    </ligand>
</feature>
<evidence type="ECO:0000256" key="4">
    <source>
        <dbReference type="ARBA" id="ARBA00022917"/>
    </source>
</evidence>
<protein>
    <recommendedName>
        <fullName evidence="6">Peptide deformylase</fullName>
        <shortName evidence="6">PDF</shortName>
        <ecNumber evidence="6">3.5.1.88</ecNumber>
    </recommendedName>
    <alternativeName>
        <fullName evidence="6">Polypeptide deformylase</fullName>
    </alternativeName>
</protein>
<dbReference type="NCBIfam" id="TIGR00079">
    <property type="entry name" value="pept_deformyl"/>
    <property type="match status" value="1"/>
</dbReference>
<keyword evidence="2 6" id="KW-0479">Metal-binding</keyword>
<comment type="similarity">
    <text evidence="1 6">Belongs to the polypeptide deformylase family.</text>
</comment>
<feature type="active site" evidence="6">
    <location>
        <position position="133"/>
    </location>
</feature>
<dbReference type="SUPFAM" id="SSF56420">
    <property type="entry name" value="Peptide deformylase"/>
    <property type="match status" value="1"/>
</dbReference>
<feature type="binding site" evidence="6">
    <location>
        <position position="132"/>
    </location>
    <ligand>
        <name>Fe cation</name>
        <dbReference type="ChEBI" id="CHEBI:24875"/>
    </ligand>
</feature>
<evidence type="ECO:0000256" key="6">
    <source>
        <dbReference type="HAMAP-Rule" id="MF_00163"/>
    </source>
</evidence>
<evidence type="ECO:0000313" key="7">
    <source>
        <dbReference type="EMBL" id="OAH53715.1"/>
    </source>
</evidence>
<evidence type="ECO:0000256" key="2">
    <source>
        <dbReference type="ARBA" id="ARBA00022723"/>
    </source>
</evidence>
<dbReference type="FunFam" id="3.90.45.10:FF:000005">
    <property type="entry name" value="Peptide deformylase"/>
    <property type="match status" value="1"/>
</dbReference>
<evidence type="ECO:0000256" key="1">
    <source>
        <dbReference type="ARBA" id="ARBA00010759"/>
    </source>
</evidence>
<keyword evidence="3 6" id="KW-0378">Hydrolase</keyword>
<dbReference type="EMBL" id="LQWZ01000035">
    <property type="protein sequence ID" value="OAH53715.1"/>
    <property type="molecule type" value="Genomic_DNA"/>
</dbReference>
<dbReference type="InterPro" id="IPR023635">
    <property type="entry name" value="Peptide_deformylase"/>
</dbReference>
<comment type="function">
    <text evidence="6">Removes the formyl group from the N-terminal Met of newly synthesized proteins. Requires at least a dipeptide for an efficient rate of reaction. N-terminal L-methionine is a prerequisite for activity but the enzyme has broad specificity at other positions.</text>
</comment>
<dbReference type="Proteomes" id="UP000077271">
    <property type="component" value="Unassembled WGS sequence"/>
</dbReference>
<dbReference type="EC" id="3.5.1.88" evidence="6"/>
<dbReference type="HAMAP" id="MF_00163">
    <property type="entry name" value="Pep_deformylase"/>
    <property type="match status" value="1"/>
</dbReference>
<dbReference type="AlphaFoldDB" id="A0A177KLD4"/>
<dbReference type="Pfam" id="PF01327">
    <property type="entry name" value="Pep_deformylase"/>
    <property type="match status" value="1"/>
</dbReference>
<keyword evidence="4 6" id="KW-0648">Protein biosynthesis</keyword>
<dbReference type="GO" id="GO:0046872">
    <property type="term" value="F:metal ion binding"/>
    <property type="evidence" value="ECO:0007669"/>
    <property type="project" value="UniProtKB-KW"/>
</dbReference>
<dbReference type="InterPro" id="IPR036821">
    <property type="entry name" value="Peptide_deformylase_sf"/>
</dbReference>